<dbReference type="EMBL" id="JAIWOZ010000005">
    <property type="protein sequence ID" value="KAH6604837.1"/>
    <property type="molecule type" value="Genomic_DNA"/>
</dbReference>
<name>A0A9P8TU89_9HYPO</name>
<dbReference type="Proteomes" id="UP000827724">
    <property type="component" value="Unassembled WGS sequence"/>
</dbReference>
<dbReference type="AlphaFoldDB" id="A0A9P8TU89"/>
<evidence type="ECO:0000313" key="1">
    <source>
        <dbReference type="EMBL" id="KAH6604837.1"/>
    </source>
</evidence>
<sequence>MPIFDDRFASHSSPSFGSGPVCSLLKSIREHQDRSMMRRSSHLRSLSSLRVGGRHPNTRITFKTTPWSVFQDGSLVTITPSILADARSSSLADSDFHGHRPAVKMY</sequence>
<evidence type="ECO:0000313" key="2">
    <source>
        <dbReference type="Proteomes" id="UP000827724"/>
    </source>
</evidence>
<reference evidence="1" key="1">
    <citation type="submission" date="2021-08" db="EMBL/GenBank/DDBJ databases">
        <title>Chromosome-Level Trichoderma cornu-damae using Hi-C Data.</title>
        <authorList>
            <person name="Kim C.S."/>
        </authorList>
    </citation>
    <scope>NUCLEOTIDE SEQUENCE</scope>
    <source>
        <strain evidence="1">KA19-0412C</strain>
    </source>
</reference>
<comment type="caution">
    <text evidence="1">The sequence shown here is derived from an EMBL/GenBank/DDBJ whole genome shotgun (WGS) entry which is preliminary data.</text>
</comment>
<keyword evidence="2" id="KW-1185">Reference proteome</keyword>
<protein>
    <submittedName>
        <fullName evidence="1">Uncharacterized protein</fullName>
    </submittedName>
</protein>
<proteinExistence type="predicted"/>
<gene>
    <name evidence="1" type="ORF">Trco_006544</name>
</gene>
<accession>A0A9P8TU89</accession>
<organism evidence="1 2">
    <name type="scientific">Trichoderma cornu-damae</name>
    <dbReference type="NCBI Taxonomy" id="654480"/>
    <lineage>
        <taxon>Eukaryota</taxon>
        <taxon>Fungi</taxon>
        <taxon>Dikarya</taxon>
        <taxon>Ascomycota</taxon>
        <taxon>Pezizomycotina</taxon>
        <taxon>Sordariomycetes</taxon>
        <taxon>Hypocreomycetidae</taxon>
        <taxon>Hypocreales</taxon>
        <taxon>Hypocreaceae</taxon>
        <taxon>Trichoderma</taxon>
    </lineage>
</organism>